<dbReference type="STRING" id="410359.Pcal_1348"/>
<dbReference type="Pfam" id="PF05942">
    <property type="entry name" value="PaREP1"/>
    <property type="match status" value="1"/>
</dbReference>
<dbReference type="KEGG" id="pcl:Pcal_1348"/>
<gene>
    <name evidence="1" type="ordered locus">Pcal_1348</name>
</gene>
<evidence type="ECO:0000313" key="1">
    <source>
        <dbReference type="EMBL" id="ABO08770.1"/>
    </source>
</evidence>
<sequence length="171" mass="19161">MATVVYPWRDVRAYVEVRLEEALAEFELAEKFLGEGLYRNAAGKAFQGWKAALAAAAALNRQILARRFSGRVKTRIGKVVERADWVAAVMPTGLMRAVAQILEEVYGFEVVALTDVALNIHEFYYNGVDEAGLLSRYAALDLAEADIRRLIREGKKFVERLKGDLQQRRGG</sequence>
<proteinExistence type="predicted"/>
<organism evidence="1 2">
    <name type="scientific">Pyrobaculum calidifontis (strain DSM 21063 / JCM 11548 / VA1)</name>
    <dbReference type="NCBI Taxonomy" id="410359"/>
    <lineage>
        <taxon>Archaea</taxon>
        <taxon>Thermoproteota</taxon>
        <taxon>Thermoprotei</taxon>
        <taxon>Thermoproteales</taxon>
        <taxon>Thermoproteaceae</taxon>
        <taxon>Pyrobaculum</taxon>
    </lineage>
</organism>
<dbReference type="OrthoDB" id="27131at2157"/>
<dbReference type="RefSeq" id="WP_011850028.1">
    <property type="nucleotide sequence ID" value="NC_009073.1"/>
</dbReference>
<dbReference type="eggNOG" id="arCOG03709">
    <property type="taxonomic scope" value="Archaea"/>
</dbReference>
<protein>
    <submittedName>
        <fullName evidence="1">PaREP1 domain containing protein</fullName>
    </submittedName>
</protein>
<name>A3MVV3_PYRCJ</name>
<dbReference type="GeneID" id="4908257"/>
<dbReference type="Proteomes" id="UP000001431">
    <property type="component" value="Chromosome"/>
</dbReference>
<reference evidence="1" key="1">
    <citation type="submission" date="2007-02" db="EMBL/GenBank/DDBJ databases">
        <title>Complete sequence of Pyrobaculum calidifontis JCM 11548.</title>
        <authorList>
            <consortium name="US DOE Joint Genome Institute"/>
            <person name="Copeland A."/>
            <person name="Lucas S."/>
            <person name="Lapidus A."/>
            <person name="Barry K."/>
            <person name="Glavina del Rio T."/>
            <person name="Dalin E."/>
            <person name="Tice H."/>
            <person name="Pitluck S."/>
            <person name="Chain P."/>
            <person name="Malfatti S."/>
            <person name="Shin M."/>
            <person name="Vergez L."/>
            <person name="Schmutz J."/>
            <person name="Larimer F."/>
            <person name="Land M."/>
            <person name="Hauser L."/>
            <person name="Kyrpides N."/>
            <person name="Mikhailova N."/>
            <person name="Cozen A.E."/>
            <person name="Fitz-Gibbon S.T."/>
            <person name="House C.H."/>
            <person name="Saltikov C."/>
            <person name="Lowe T.M."/>
            <person name="Richardson P."/>
        </authorList>
    </citation>
    <scope>NUCLEOTIDE SEQUENCE [LARGE SCALE GENOMIC DNA]</scope>
    <source>
        <strain evidence="1">JCM 11548</strain>
    </source>
</reference>
<dbReference type="HOGENOM" id="CLU_118419_1_0_2"/>
<accession>A3MVV3</accession>
<keyword evidence="2" id="KW-1185">Reference proteome</keyword>
<dbReference type="EMBL" id="CP000561">
    <property type="protein sequence ID" value="ABO08770.1"/>
    <property type="molecule type" value="Genomic_DNA"/>
</dbReference>
<dbReference type="InterPro" id="IPR010268">
    <property type="entry name" value="PaREP1"/>
</dbReference>
<evidence type="ECO:0000313" key="2">
    <source>
        <dbReference type="Proteomes" id="UP000001431"/>
    </source>
</evidence>
<dbReference type="AlphaFoldDB" id="A3MVV3"/>